<proteinExistence type="predicted"/>
<dbReference type="AlphaFoldDB" id="A0A8X6S620"/>
<reference evidence="1" key="1">
    <citation type="submission" date="2020-08" db="EMBL/GenBank/DDBJ databases">
        <title>Multicomponent nature underlies the extraordinary mechanical properties of spider dragline silk.</title>
        <authorList>
            <person name="Kono N."/>
            <person name="Nakamura H."/>
            <person name="Mori M."/>
            <person name="Yoshida Y."/>
            <person name="Ohtoshi R."/>
            <person name="Malay A.D."/>
            <person name="Moran D.A.P."/>
            <person name="Tomita M."/>
            <person name="Numata K."/>
            <person name="Arakawa K."/>
        </authorList>
    </citation>
    <scope>NUCLEOTIDE SEQUENCE</scope>
</reference>
<keyword evidence="2" id="KW-1185">Reference proteome</keyword>
<evidence type="ECO:0000313" key="2">
    <source>
        <dbReference type="Proteomes" id="UP000887159"/>
    </source>
</evidence>
<name>A0A8X6S620_TRICX</name>
<dbReference type="Proteomes" id="UP000887159">
    <property type="component" value="Unassembled WGS sequence"/>
</dbReference>
<dbReference type="EMBL" id="BMAU01021250">
    <property type="protein sequence ID" value="GFY05310.1"/>
    <property type="molecule type" value="Genomic_DNA"/>
</dbReference>
<sequence>MEERFAFNFPKMSSFRILNYLLESRVLSKMPDLDTFDLGQIVGARRMGHSISEIVRQLGFSRSKVSRVYQEYMHKKLAIGQTVKDNEPWQCVVRGDSGELYVVSEAKH</sequence>
<protein>
    <submittedName>
        <fullName evidence="1">Uncharacterized protein</fullName>
    </submittedName>
</protein>
<comment type="caution">
    <text evidence="1">The sequence shown here is derived from an EMBL/GenBank/DDBJ whole genome shotgun (WGS) entry which is preliminary data.</text>
</comment>
<gene>
    <name evidence="1" type="ORF">TNCV_2207561</name>
</gene>
<accession>A0A8X6S620</accession>
<evidence type="ECO:0000313" key="1">
    <source>
        <dbReference type="EMBL" id="GFY05310.1"/>
    </source>
</evidence>
<organism evidence="1 2">
    <name type="scientific">Trichonephila clavipes</name>
    <name type="common">Golden silk orbweaver</name>
    <name type="synonym">Nephila clavipes</name>
    <dbReference type="NCBI Taxonomy" id="2585209"/>
    <lineage>
        <taxon>Eukaryota</taxon>
        <taxon>Metazoa</taxon>
        <taxon>Ecdysozoa</taxon>
        <taxon>Arthropoda</taxon>
        <taxon>Chelicerata</taxon>
        <taxon>Arachnida</taxon>
        <taxon>Araneae</taxon>
        <taxon>Araneomorphae</taxon>
        <taxon>Entelegynae</taxon>
        <taxon>Araneoidea</taxon>
        <taxon>Nephilidae</taxon>
        <taxon>Trichonephila</taxon>
    </lineage>
</organism>